<feature type="compositionally biased region" description="Basic and acidic residues" evidence="1">
    <location>
        <begin position="38"/>
        <end position="53"/>
    </location>
</feature>
<evidence type="ECO:0000313" key="3">
    <source>
        <dbReference type="Proteomes" id="UP000245119"/>
    </source>
</evidence>
<sequence>MASPRIEEGKAAREDGYPPHKTPGPEIRLTISKLNSTVEKHHRDTSLECRRDLLNNGSTSGAQASLN</sequence>
<dbReference type="Proteomes" id="UP000245119">
    <property type="component" value="Linkage Group LG12"/>
</dbReference>
<reference evidence="2 3" key="1">
    <citation type="submission" date="2018-04" db="EMBL/GenBank/DDBJ databases">
        <title>The genome of golden apple snail Pomacea canaliculata provides insight into stress tolerance and invasive adaptation.</title>
        <authorList>
            <person name="Liu C."/>
            <person name="Liu B."/>
            <person name="Ren Y."/>
            <person name="Zhang Y."/>
            <person name="Wang H."/>
            <person name="Li S."/>
            <person name="Jiang F."/>
            <person name="Yin L."/>
            <person name="Zhang G."/>
            <person name="Qian W."/>
            <person name="Fan W."/>
        </authorList>
    </citation>
    <scope>NUCLEOTIDE SEQUENCE [LARGE SCALE GENOMIC DNA]</scope>
    <source>
        <strain evidence="2">SZHN2017</strain>
        <tissue evidence="2">Muscle</tissue>
    </source>
</reference>
<evidence type="ECO:0000256" key="1">
    <source>
        <dbReference type="SAM" id="MobiDB-lite"/>
    </source>
</evidence>
<dbReference type="EMBL" id="PZQS01000012">
    <property type="protein sequence ID" value="PVD20510.1"/>
    <property type="molecule type" value="Genomic_DNA"/>
</dbReference>
<proteinExistence type="predicted"/>
<feature type="compositionally biased region" description="Polar residues" evidence="1">
    <location>
        <begin position="55"/>
        <end position="67"/>
    </location>
</feature>
<evidence type="ECO:0000313" key="2">
    <source>
        <dbReference type="EMBL" id="PVD20510.1"/>
    </source>
</evidence>
<accession>A0A2T7NH62</accession>
<keyword evidence="3" id="KW-1185">Reference proteome</keyword>
<organism evidence="2 3">
    <name type="scientific">Pomacea canaliculata</name>
    <name type="common">Golden apple snail</name>
    <dbReference type="NCBI Taxonomy" id="400727"/>
    <lineage>
        <taxon>Eukaryota</taxon>
        <taxon>Metazoa</taxon>
        <taxon>Spiralia</taxon>
        <taxon>Lophotrochozoa</taxon>
        <taxon>Mollusca</taxon>
        <taxon>Gastropoda</taxon>
        <taxon>Caenogastropoda</taxon>
        <taxon>Architaenioglossa</taxon>
        <taxon>Ampullarioidea</taxon>
        <taxon>Ampullariidae</taxon>
        <taxon>Pomacea</taxon>
    </lineage>
</organism>
<protein>
    <submittedName>
        <fullName evidence="2">Uncharacterized protein</fullName>
    </submittedName>
</protein>
<dbReference type="AlphaFoldDB" id="A0A2T7NH62"/>
<comment type="caution">
    <text evidence="2">The sequence shown here is derived from an EMBL/GenBank/DDBJ whole genome shotgun (WGS) entry which is preliminary data.</text>
</comment>
<name>A0A2T7NH62_POMCA</name>
<gene>
    <name evidence="2" type="ORF">C0Q70_18666</name>
</gene>
<feature type="region of interest" description="Disordered" evidence="1">
    <location>
        <begin position="1"/>
        <end position="67"/>
    </location>
</feature>
<feature type="compositionally biased region" description="Basic and acidic residues" evidence="1">
    <location>
        <begin position="1"/>
        <end position="18"/>
    </location>
</feature>